<organism evidence="2 4">
    <name type="scientific">Punica granatum</name>
    <name type="common">Pomegranate</name>
    <dbReference type="NCBI Taxonomy" id="22663"/>
    <lineage>
        <taxon>Eukaryota</taxon>
        <taxon>Viridiplantae</taxon>
        <taxon>Streptophyta</taxon>
        <taxon>Embryophyta</taxon>
        <taxon>Tracheophyta</taxon>
        <taxon>Spermatophyta</taxon>
        <taxon>Magnoliopsida</taxon>
        <taxon>eudicotyledons</taxon>
        <taxon>Gunneridae</taxon>
        <taxon>Pentapetalae</taxon>
        <taxon>rosids</taxon>
        <taxon>malvids</taxon>
        <taxon>Myrtales</taxon>
        <taxon>Lythraceae</taxon>
        <taxon>Punica</taxon>
    </lineage>
</organism>
<evidence type="ECO:0000256" key="1">
    <source>
        <dbReference type="SAM" id="MobiDB-lite"/>
    </source>
</evidence>
<reference evidence="3 5" key="3">
    <citation type="submission" date="2017-11" db="EMBL/GenBank/DDBJ databases">
        <title>De-novo sequencing of pomegranate (Punica granatum L.) genome.</title>
        <authorList>
            <person name="Akparov Z."/>
            <person name="Amiraslanov A."/>
            <person name="Hajiyeva S."/>
            <person name="Abbasov M."/>
            <person name="Kaur K."/>
            <person name="Hamwieh A."/>
            <person name="Solovyev V."/>
            <person name="Salamov A."/>
            <person name="Braich B."/>
            <person name="Kosarev P."/>
            <person name="Mahmoud A."/>
            <person name="Hajiyev E."/>
            <person name="Babayeva S."/>
            <person name="Izzatullayeva V."/>
            <person name="Mammadov A."/>
            <person name="Mammadov A."/>
            <person name="Sharifova S."/>
            <person name="Ojaghi J."/>
            <person name="Eynullazada K."/>
            <person name="Bayramov B."/>
            <person name="Abdulazimova A."/>
            <person name="Shahmuradov I."/>
        </authorList>
    </citation>
    <scope>NUCLEOTIDE SEQUENCE [LARGE SCALE GENOMIC DNA]</scope>
    <source>
        <strain evidence="3">AG2017</strain>
        <strain evidence="5">cv. AG2017</strain>
        <tissue evidence="3">Leaf</tissue>
    </source>
</reference>
<dbReference type="Proteomes" id="UP000233551">
    <property type="component" value="Unassembled WGS sequence"/>
</dbReference>
<evidence type="ECO:0000313" key="5">
    <source>
        <dbReference type="Proteomes" id="UP000233551"/>
    </source>
</evidence>
<proteinExistence type="predicted"/>
<dbReference type="AlphaFoldDB" id="A0A218WHN3"/>
<evidence type="ECO:0000313" key="2">
    <source>
        <dbReference type="EMBL" id="OWM72018.1"/>
    </source>
</evidence>
<comment type="caution">
    <text evidence="2">The sequence shown here is derived from an EMBL/GenBank/DDBJ whole genome shotgun (WGS) entry which is preliminary data.</text>
</comment>
<evidence type="ECO:0000313" key="4">
    <source>
        <dbReference type="Proteomes" id="UP000197138"/>
    </source>
</evidence>
<feature type="region of interest" description="Disordered" evidence="1">
    <location>
        <begin position="27"/>
        <end position="54"/>
    </location>
</feature>
<keyword evidence="5" id="KW-1185">Reference proteome</keyword>
<protein>
    <submittedName>
        <fullName evidence="2">Uncharacterized protein</fullName>
    </submittedName>
</protein>
<accession>A0A218WHN3</accession>
<dbReference type="EMBL" id="PGOL01000760">
    <property type="protein sequence ID" value="PKI65336.1"/>
    <property type="molecule type" value="Genomic_DNA"/>
</dbReference>
<gene>
    <name evidence="2" type="ORF">CDL15_Pgr017901</name>
    <name evidence="3" type="ORF">CRG98_014300</name>
</gene>
<dbReference type="Proteomes" id="UP000197138">
    <property type="component" value="Unassembled WGS sequence"/>
</dbReference>
<reference evidence="2" key="2">
    <citation type="submission" date="2017-06" db="EMBL/GenBank/DDBJ databases">
        <title>The pomegranate genome and the genomics of punicalagin biosynthesis.</title>
        <authorList>
            <person name="Xu C."/>
        </authorList>
    </citation>
    <scope>NUCLEOTIDE SEQUENCE [LARGE SCALE GENOMIC DNA]</scope>
    <source>
        <tissue evidence="2">Fresh leaf</tissue>
    </source>
</reference>
<sequence length="83" mass="9256">MDVFIPEEYVLRRRMEKRAAALARKMAVDNAAQPSQRTAEMDESDGRQTTRSGLRKIDSTGEFVLVSSARVPSESIVFSCFSA</sequence>
<reference evidence="4" key="1">
    <citation type="journal article" date="2017" name="Plant J.">
        <title>The pomegranate (Punica granatum L.) genome and the genomics of punicalagin biosynthesis.</title>
        <authorList>
            <person name="Qin G."/>
            <person name="Xu C."/>
            <person name="Ming R."/>
            <person name="Tang H."/>
            <person name="Guyot R."/>
            <person name="Kramer E.M."/>
            <person name="Hu Y."/>
            <person name="Yi X."/>
            <person name="Qi Y."/>
            <person name="Xu X."/>
            <person name="Gao Z."/>
            <person name="Pan H."/>
            <person name="Jian J."/>
            <person name="Tian Y."/>
            <person name="Yue Z."/>
            <person name="Xu Y."/>
        </authorList>
    </citation>
    <scope>NUCLEOTIDE SEQUENCE [LARGE SCALE GENOMIC DNA]</scope>
    <source>
        <strain evidence="4">cv. Dabenzi</strain>
    </source>
</reference>
<dbReference type="EMBL" id="MTKT01004293">
    <property type="protein sequence ID" value="OWM72018.1"/>
    <property type="molecule type" value="Genomic_DNA"/>
</dbReference>
<name>A0A218WHN3_PUNGR</name>
<evidence type="ECO:0000313" key="3">
    <source>
        <dbReference type="EMBL" id="PKI65336.1"/>
    </source>
</evidence>